<feature type="region of interest" description="Disordered" evidence="1">
    <location>
        <begin position="1"/>
        <end position="31"/>
    </location>
</feature>
<dbReference type="Gene3D" id="3.40.50.200">
    <property type="entry name" value="Peptidase S8/S53 domain"/>
    <property type="match status" value="1"/>
</dbReference>
<evidence type="ECO:0000256" key="1">
    <source>
        <dbReference type="SAM" id="MobiDB-lite"/>
    </source>
</evidence>
<comment type="caution">
    <text evidence="2">The sequence shown here is derived from an EMBL/GenBank/DDBJ whole genome shotgun (WGS) entry which is preliminary data.</text>
</comment>
<accession>A0A540VWJ1</accession>
<dbReference type="OrthoDB" id="3480681at2"/>
<dbReference type="InterPro" id="IPR050819">
    <property type="entry name" value="Tripeptidyl-peptidase_I"/>
</dbReference>
<dbReference type="SUPFAM" id="SSF52743">
    <property type="entry name" value="Subtilisin-like"/>
    <property type="match status" value="1"/>
</dbReference>
<dbReference type="RefSeq" id="WP_141631874.1">
    <property type="nucleotide sequence ID" value="NZ_VIGB01000003.1"/>
</dbReference>
<sequence>MQLNLQGTGYLAPPPGKFNEGSTGGRSATSAQPWYQRGVVPQALATAGGTVPAHREVPDISADGDGVTGWLIGFANGGSYHEVTEAGTSGSAPLVPGLEADAAQAAGHALGFANPLLYSLRGTPAIHDVLPAPVGKAPLALTYRPSWSAAGTYTPTWTPWTRTARCTRLPAMTT</sequence>
<keyword evidence="3" id="KW-1185">Reference proteome</keyword>
<dbReference type="PANTHER" id="PTHR14218">
    <property type="entry name" value="PROTEASE S8 TRIPEPTIDYL PEPTIDASE I CLN2"/>
    <property type="match status" value="1"/>
</dbReference>
<evidence type="ECO:0000313" key="2">
    <source>
        <dbReference type="EMBL" id="TQF01139.1"/>
    </source>
</evidence>
<dbReference type="GO" id="GO:0006508">
    <property type="term" value="P:proteolysis"/>
    <property type="evidence" value="ECO:0007669"/>
    <property type="project" value="InterPro"/>
</dbReference>
<dbReference type="PANTHER" id="PTHR14218:SF15">
    <property type="entry name" value="TRIPEPTIDYL-PEPTIDASE 1"/>
    <property type="match status" value="1"/>
</dbReference>
<dbReference type="Proteomes" id="UP000319103">
    <property type="component" value="Unassembled WGS sequence"/>
</dbReference>
<protein>
    <recommendedName>
        <fullName evidence="4">Peptidase S53 domain-containing protein</fullName>
    </recommendedName>
</protein>
<organism evidence="2 3">
    <name type="scientific">Kitasatospora acidiphila</name>
    <dbReference type="NCBI Taxonomy" id="2567942"/>
    <lineage>
        <taxon>Bacteria</taxon>
        <taxon>Bacillati</taxon>
        <taxon>Actinomycetota</taxon>
        <taxon>Actinomycetes</taxon>
        <taxon>Kitasatosporales</taxon>
        <taxon>Streptomycetaceae</taxon>
        <taxon>Kitasatospora</taxon>
    </lineage>
</organism>
<proteinExistence type="predicted"/>
<dbReference type="AlphaFoldDB" id="A0A540VWJ1"/>
<dbReference type="GO" id="GO:0008240">
    <property type="term" value="F:tripeptidyl-peptidase activity"/>
    <property type="evidence" value="ECO:0007669"/>
    <property type="project" value="TreeGrafter"/>
</dbReference>
<evidence type="ECO:0008006" key="4">
    <source>
        <dbReference type="Google" id="ProtNLM"/>
    </source>
</evidence>
<dbReference type="InterPro" id="IPR036852">
    <property type="entry name" value="Peptidase_S8/S53_dom_sf"/>
</dbReference>
<dbReference type="EMBL" id="VIGB01000003">
    <property type="protein sequence ID" value="TQF01139.1"/>
    <property type="molecule type" value="Genomic_DNA"/>
</dbReference>
<evidence type="ECO:0000313" key="3">
    <source>
        <dbReference type="Proteomes" id="UP000319103"/>
    </source>
</evidence>
<gene>
    <name evidence="2" type="ORF">E6W39_01410</name>
</gene>
<name>A0A540VWJ1_9ACTN</name>
<reference evidence="2 3" key="1">
    <citation type="submission" date="2019-06" db="EMBL/GenBank/DDBJ databases">
        <title>Description of Kitasatospora acidophila sp. nov. isolated from pine grove soil, and reclassification of Streptomyces novaecaesareae to Kitasatospora novaeceasareae comb. nov.</title>
        <authorList>
            <person name="Kim M.J."/>
        </authorList>
    </citation>
    <scope>NUCLEOTIDE SEQUENCE [LARGE SCALE GENOMIC DNA]</scope>
    <source>
        <strain evidence="2 3">MMS16-CNU292</strain>
    </source>
</reference>
<dbReference type="GO" id="GO:0004252">
    <property type="term" value="F:serine-type endopeptidase activity"/>
    <property type="evidence" value="ECO:0007669"/>
    <property type="project" value="InterPro"/>
</dbReference>